<evidence type="ECO:0000256" key="4">
    <source>
        <dbReference type="ARBA" id="ARBA00023002"/>
    </source>
</evidence>
<dbReference type="GO" id="GO:0016125">
    <property type="term" value="P:sterol metabolic process"/>
    <property type="evidence" value="ECO:0007669"/>
    <property type="project" value="TreeGrafter"/>
</dbReference>
<organism evidence="9 10">
    <name type="scientific">Papaver atlanticum</name>
    <dbReference type="NCBI Taxonomy" id="357466"/>
    <lineage>
        <taxon>Eukaryota</taxon>
        <taxon>Viridiplantae</taxon>
        <taxon>Streptophyta</taxon>
        <taxon>Embryophyta</taxon>
        <taxon>Tracheophyta</taxon>
        <taxon>Spermatophyta</taxon>
        <taxon>Magnoliopsida</taxon>
        <taxon>Ranunculales</taxon>
        <taxon>Papaveraceae</taxon>
        <taxon>Papaveroideae</taxon>
        <taxon>Papaver</taxon>
    </lineage>
</organism>
<gene>
    <name evidence="9" type="ORF">MKW98_021412</name>
</gene>
<dbReference type="GO" id="GO:0020037">
    <property type="term" value="F:heme binding"/>
    <property type="evidence" value="ECO:0007669"/>
    <property type="project" value="InterPro"/>
</dbReference>
<evidence type="ECO:0000256" key="6">
    <source>
        <dbReference type="ARBA" id="ARBA00023033"/>
    </source>
</evidence>
<keyword evidence="10" id="KW-1185">Reference proteome</keyword>
<dbReference type="Pfam" id="PF00067">
    <property type="entry name" value="p450"/>
    <property type="match status" value="1"/>
</dbReference>
<dbReference type="InterPro" id="IPR036396">
    <property type="entry name" value="Cyt_P450_sf"/>
</dbReference>
<dbReference type="AlphaFoldDB" id="A0AAD4SRD0"/>
<evidence type="ECO:0000256" key="7">
    <source>
        <dbReference type="ARBA" id="ARBA00023136"/>
    </source>
</evidence>
<comment type="caution">
    <text evidence="9">The sequence shown here is derived from an EMBL/GenBank/DDBJ whole genome shotgun (WGS) entry which is preliminary data.</text>
</comment>
<evidence type="ECO:0000256" key="8">
    <source>
        <dbReference type="PIRSR" id="PIRSR602401-1"/>
    </source>
</evidence>
<keyword evidence="3 8" id="KW-0479">Metal-binding</keyword>
<feature type="binding site" description="axial binding residue" evidence="8">
    <location>
        <position position="199"/>
    </location>
    <ligand>
        <name>heme</name>
        <dbReference type="ChEBI" id="CHEBI:30413"/>
    </ligand>
    <ligandPart>
        <name>Fe</name>
        <dbReference type="ChEBI" id="CHEBI:18248"/>
    </ligandPart>
</feature>
<keyword evidence="7" id="KW-0472">Membrane</keyword>
<dbReference type="PRINTS" id="PR00463">
    <property type="entry name" value="EP450I"/>
</dbReference>
<protein>
    <recommendedName>
        <fullName evidence="11">Cytochrome P450</fullName>
    </recommendedName>
</protein>
<comment type="cofactor">
    <cofactor evidence="8">
        <name>heme</name>
        <dbReference type="ChEBI" id="CHEBI:30413"/>
    </cofactor>
</comment>
<comment type="subcellular location">
    <subcellularLocation>
        <location evidence="1">Membrane</location>
    </subcellularLocation>
</comment>
<sequence>MHIFNEDELQKMNELSSSASISSSVPPAQDLLSQMSLFCNENDDPEHVEGICADNEKAKAVIYAEHLAEILVPVILAGYTPSTVITYSPYEQNEIANAKATGELLNLDHIQKMKYSWKVICEILRLEPPLQGGYTQALADFTYAGYFTPKGWKLYWSATSAHKNTEYFPDPEKFDPSRFQGKGPAPYTFVPFGGGPGMCPGREYARVQILK</sequence>
<dbReference type="PANTHER" id="PTHR24286:SF349">
    <property type="entry name" value="CYTOCHROME P450 716A1-RELATED"/>
    <property type="match status" value="1"/>
</dbReference>
<evidence type="ECO:0008006" key="11">
    <source>
        <dbReference type="Google" id="ProtNLM"/>
    </source>
</evidence>
<dbReference type="InterPro" id="IPR002401">
    <property type="entry name" value="Cyt_P450_E_grp-I"/>
</dbReference>
<evidence type="ECO:0000256" key="1">
    <source>
        <dbReference type="ARBA" id="ARBA00004370"/>
    </source>
</evidence>
<keyword evidence="6" id="KW-0503">Monooxygenase</keyword>
<dbReference type="Gene3D" id="1.10.630.10">
    <property type="entry name" value="Cytochrome P450"/>
    <property type="match status" value="1"/>
</dbReference>
<dbReference type="InterPro" id="IPR001128">
    <property type="entry name" value="Cyt_P450"/>
</dbReference>
<evidence type="ECO:0000256" key="3">
    <source>
        <dbReference type="ARBA" id="ARBA00022723"/>
    </source>
</evidence>
<evidence type="ECO:0000256" key="5">
    <source>
        <dbReference type="ARBA" id="ARBA00023004"/>
    </source>
</evidence>
<dbReference type="SUPFAM" id="SSF48264">
    <property type="entry name" value="Cytochrome P450"/>
    <property type="match status" value="1"/>
</dbReference>
<accession>A0AAD4SRD0</accession>
<dbReference type="GO" id="GO:0004497">
    <property type="term" value="F:monooxygenase activity"/>
    <property type="evidence" value="ECO:0007669"/>
    <property type="project" value="UniProtKB-KW"/>
</dbReference>
<evidence type="ECO:0000256" key="2">
    <source>
        <dbReference type="ARBA" id="ARBA00022617"/>
    </source>
</evidence>
<dbReference type="EMBL" id="JAJJMB010008983">
    <property type="protein sequence ID" value="KAI3917650.1"/>
    <property type="molecule type" value="Genomic_DNA"/>
</dbReference>
<dbReference type="PANTHER" id="PTHR24286">
    <property type="entry name" value="CYTOCHROME P450 26"/>
    <property type="match status" value="1"/>
</dbReference>
<reference evidence="9" key="1">
    <citation type="submission" date="2022-04" db="EMBL/GenBank/DDBJ databases">
        <title>A functionally conserved STORR gene fusion in Papaver species that diverged 16.8 million years ago.</title>
        <authorList>
            <person name="Catania T."/>
        </authorList>
    </citation>
    <scope>NUCLEOTIDE SEQUENCE</scope>
    <source>
        <strain evidence="9">S-188037</strain>
    </source>
</reference>
<proteinExistence type="predicted"/>
<dbReference type="Proteomes" id="UP001202328">
    <property type="component" value="Unassembled WGS sequence"/>
</dbReference>
<keyword evidence="5 8" id="KW-0408">Iron</keyword>
<keyword evidence="4" id="KW-0560">Oxidoreductase</keyword>
<dbReference type="GO" id="GO:0033075">
    <property type="term" value="P:isoquinoline alkaloid biosynthetic process"/>
    <property type="evidence" value="ECO:0007669"/>
    <property type="project" value="UniProtKB-ARBA"/>
</dbReference>
<evidence type="ECO:0000313" key="9">
    <source>
        <dbReference type="EMBL" id="KAI3917650.1"/>
    </source>
</evidence>
<evidence type="ECO:0000313" key="10">
    <source>
        <dbReference type="Proteomes" id="UP001202328"/>
    </source>
</evidence>
<name>A0AAD4SRD0_9MAGN</name>
<keyword evidence="2 8" id="KW-0349">Heme</keyword>
<dbReference type="GO" id="GO:0016705">
    <property type="term" value="F:oxidoreductase activity, acting on paired donors, with incorporation or reduction of molecular oxygen"/>
    <property type="evidence" value="ECO:0007669"/>
    <property type="project" value="InterPro"/>
</dbReference>
<dbReference type="GO" id="GO:0016020">
    <property type="term" value="C:membrane"/>
    <property type="evidence" value="ECO:0007669"/>
    <property type="project" value="UniProtKB-SubCell"/>
</dbReference>
<dbReference type="GO" id="GO:0005506">
    <property type="term" value="F:iron ion binding"/>
    <property type="evidence" value="ECO:0007669"/>
    <property type="project" value="InterPro"/>
</dbReference>